<keyword evidence="8" id="KW-0406">Ion transport</keyword>
<reference evidence="10 11" key="1">
    <citation type="submission" date="2021-01" db="EMBL/GenBank/DDBJ databases">
        <title>Genomic Encyclopedia of Type Strains, Phase IV (KMG-IV): sequencing the most valuable type-strain genomes for metagenomic binning, comparative biology and taxonomic classification.</title>
        <authorList>
            <person name="Goeker M."/>
        </authorList>
    </citation>
    <scope>NUCLEOTIDE SEQUENCE [LARGE SCALE GENOMIC DNA]</scope>
    <source>
        <strain evidence="10 11">DSM 100968</strain>
    </source>
</reference>
<dbReference type="SUPFAM" id="SSF143865">
    <property type="entry name" value="CorA soluble domain-like"/>
    <property type="match status" value="1"/>
</dbReference>
<evidence type="ECO:0000256" key="9">
    <source>
        <dbReference type="SAM" id="Coils"/>
    </source>
</evidence>
<keyword evidence="7 8" id="KW-0472">Membrane</keyword>
<keyword evidence="6 8" id="KW-1133">Transmembrane helix</keyword>
<dbReference type="Proteomes" id="UP000823201">
    <property type="component" value="Unassembled WGS sequence"/>
</dbReference>
<evidence type="ECO:0000256" key="4">
    <source>
        <dbReference type="ARBA" id="ARBA00022475"/>
    </source>
</evidence>
<comment type="subcellular location">
    <subcellularLocation>
        <location evidence="1">Cell membrane</location>
        <topology evidence="1">Multi-pass membrane protein</topology>
    </subcellularLocation>
    <subcellularLocation>
        <location evidence="8">Membrane</location>
        <topology evidence="8">Multi-pass membrane protein</topology>
    </subcellularLocation>
</comment>
<keyword evidence="9" id="KW-0175">Coiled coil</keyword>
<comment type="function">
    <text evidence="8">Mediates influx of magnesium ions.</text>
</comment>
<dbReference type="SUPFAM" id="SSF144083">
    <property type="entry name" value="Magnesium transport protein CorA, transmembrane region"/>
    <property type="match status" value="1"/>
</dbReference>
<comment type="caution">
    <text evidence="10">The sequence shown here is derived from an EMBL/GenBank/DDBJ whole genome shotgun (WGS) entry which is preliminary data.</text>
</comment>
<feature type="transmembrane region" description="Helical" evidence="8">
    <location>
        <begin position="290"/>
        <end position="310"/>
    </location>
</feature>
<accession>A0ABS2Q846</accession>
<gene>
    <name evidence="8" type="primary">corA</name>
    <name evidence="10" type="ORF">JOC27_001403</name>
</gene>
<name>A0ABS2Q846_9BACL</name>
<keyword evidence="8" id="KW-0460">Magnesium</keyword>
<dbReference type="InterPro" id="IPR045863">
    <property type="entry name" value="CorA_TM1_TM2"/>
</dbReference>
<organism evidence="10 11">
    <name type="scientific">Sporolactobacillus spathodeae</name>
    <dbReference type="NCBI Taxonomy" id="1465502"/>
    <lineage>
        <taxon>Bacteria</taxon>
        <taxon>Bacillati</taxon>
        <taxon>Bacillota</taxon>
        <taxon>Bacilli</taxon>
        <taxon>Bacillales</taxon>
        <taxon>Sporolactobacillaceae</taxon>
        <taxon>Sporolactobacillus</taxon>
    </lineage>
</organism>
<evidence type="ECO:0000256" key="2">
    <source>
        <dbReference type="ARBA" id="ARBA00009765"/>
    </source>
</evidence>
<dbReference type="EMBL" id="JAFBEV010000010">
    <property type="protein sequence ID" value="MBM7657952.1"/>
    <property type="molecule type" value="Genomic_DNA"/>
</dbReference>
<keyword evidence="5 8" id="KW-0812">Transmembrane</keyword>
<dbReference type="PANTHER" id="PTHR46494">
    <property type="entry name" value="CORA FAMILY METAL ION TRANSPORTER (EUROFUNG)"/>
    <property type="match status" value="1"/>
</dbReference>
<evidence type="ECO:0000313" key="11">
    <source>
        <dbReference type="Proteomes" id="UP000823201"/>
    </source>
</evidence>
<dbReference type="Pfam" id="PF01544">
    <property type="entry name" value="CorA"/>
    <property type="match status" value="1"/>
</dbReference>
<dbReference type="Gene3D" id="3.30.460.20">
    <property type="entry name" value="CorA soluble domain-like"/>
    <property type="match status" value="1"/>
</dbReference>
<dbReference type="PANTHER" id="PTHR46494:SF1">
    <property type="entry name" value="CORA FAMILY METAL ION TRANSPORTER (EUROFUNG)"/>
    <property type="match status" value="1"/>
</dbReference>
<feature type="transmembrane region" description="Helical" evidence="8">
    <location>
        <begin position="259"/>
        <end position="278"/>
    </location>
</feature>
<evidence type="ECO:0000256" key="6">
    <source>
        <dbReference type="ARBA" id="ARBA00022989"/>
    </source>
</evidence>
<evidence type="ECO:0000256" key="5">
    <source>
        <dbReference type="ARBA" id="ARBA00022692"/>
    </source>
</evidence>
<keyword evidence="3 8" id="KW-0813">Transport</keyword>
<feature type="coiled-coil region" evidence="9">
    <location>
        <begin position="143"/>
        <end position="170"/>
    </location>
</feature>
<dbReference type="InterPro" id="IPR002523">
    <property type="entry name" value="MgTranspt_CorA/ZnTranspt_ZntB"/>
</dbReference>
<comment type="similarity">
    <text evidence="2 8">Belongs to the CorA metal ion transporter (MIT) (TC 1.A.35) family.</text>
</comment>
<dbReference type="InterPro" id="IPR045861">
    <property type="entry name" value="CorA_cytoplasmic_dom"/>
</dbReference>
<evidence type="ECO:0000256" key="8">
    <source>
        <dbReference type="RuleBase" id="RU362010"/>
    </source>
</evidence>
<evidence type="ECO:0000256" key="7">
    <source>
        <dbReference type="ARBA" id="ARBA00023136"/>
    </source>
</evidence>
<proteinExistence type="inferred from homology"/>
<dbReference type="RefSeq" id="WP_205006327.1">
    <property type="nucleotide sequence ID" value="NZ_CBCRXA010000010.1"/>
</dbReference>
<dbReference type="NCBIfam" id="TIGR00383">
    <property type="entry name" value="corA"/>
    <property type="match status" value="1"/>
</dbReference>
<keyword evidence="11" id="KW-1185">Reference proteome</keyword>
<evidence type="ECO:0000256" key="3">
    <source>
        <dbReference type="ARBA" id="ARBA00022448"/>
    </source>
</evidence>
<dbReference type="Gene3D" id="1.20.58.340">
    <property type="entry name" value="Magnesium transport protein CorA, transmembrane region"/>
    <property type="match status" value="2"/>
</dbReference>
<evidence type="ECO:0000313" key="10">
    <source>
        <dbReference type="EMBL" id="MBM7657952.1"/>
    </source>
</evidence>
<protein>
    <recommendedName>
        <fullName evidence="8">Magnesium transport protein CorA</fullName>
    </recommendedName>
</protein>
<sequence length="318" mass="37563">MIRILAVSDGNLQDKLSLYELFKQEPKDWYWVDISAPSEKEEAEIAQFLPASHNPSKKEPQVNRRPQLKFFGDSYRLTLIVISPNTLKAHELHLYISGNTLISRHHDNLKAINDVWHECRPIGKTPDPENIHNILHRLFDRLLEQYFMVANQLEDQIDLLDDNLKGESIRKLDNRVFRIRHQLLGFRRSISPLQDIIQRMIASPLIETAEQETLYLREFSENLARIVHIIEANLEITSDIRDSYLSLTSYRMNSIMQTLTVITVIFMPLTFIAGVYGMNFKYMPELKWHYGYYIVLILMMGIAISMYFWFRRKGWFRD</sequence>
<dbReference type="InterPro" id="IPR004488">
    <property type="entry name" value="Mg/Co-transport_prot_CorA"/>
</dbReference>
<keyword evidence="4 8" id="KW-1003">Cell membrane</keyword>
<evidence type="ECO:0000256" key="1">
    <source>
        <dbReference type="ARBA" id="ARBA00004651"/>
    </source>
</evidence>